<keyword evidence="2" id="KW-1185">Reference proteome</keyword>
<gene>
    <name evidence="1" type="ORF">GCM10010082_03170</name>
</gene>
<reference evidence="2" key="1">
    <citation type="journal article" date="2019" name="Int. J. Syst. Evol. Microbiol.">
        <title>The Global Catalogue of Microorganisms (GCM) 10K type strain sequencing project: providing services to taxonomists for standard genome sequencing and annotation.</title>
        <authorList>
            <consortium name="The Broad Institute Genomics Platform"/>
            <consortium name="The Broad Institute Genome Sequencing Center for Infectious Disease"/>
            <person name="Wu L."/>
            <person name="Ma J."/>
        </authorList>
    </citation>
    <scope>NUCLEOTIDE SEQUENCE [LARGE SCALE GENOMIC DNA]</scope>
    <source>
        <strain evidence="2">KCTC 42082</strain>
    </source>
</reference>
<name>A0ABQ3FAG8_9GAMM</name>
<evidence type="ECO:0000313" key="2">
    <source>
        <dbReference type="Proteomes" id="UP000604243"/>
    </source>
</evidence>
<protein>
    <submittedName>
        <fullName evidence="1">Uncharacterized protein</fullName>
    </submittedName>
</protein>
<accession>A0ABQ3FAG8</accession>
<dbReference type="EMBL" id="BMZM01000001">
    <property type="protein sequence ID" value="GHC15864.1"/>
    <property type="molecule type" value="Genomic_DNA"/>
</dbReference>
<sequence>MLIGFQQRTKALKHPGLWCLLDIQKVAVHRMHICHAWHGLTKAGKQTGMTEGRKGTLAVQLEHDERSLY</sequence>
<evidence type="ECO:0000313" key="1">
    <source>
        <dbReference type="EMBL" id="GHC15864.1"/>
    </source>
</evidence>
<organism evidence="1 2">
    <name type="scientific">Kushneria pakistanensis</name>
    <dbReference type="NCBI Taxonomy" id="1508770"/>
    <lineage>
        <taxon>Bacteria</taxon>
        <taxon>Pseudomonadati</taxon>
        <taxon>Pseudomonadota</taxon>
        <taxon>Gammaproteobacteria</taxon>
        <taxon>Oceanospirillales</taxon>
        <taxon>Halomonadaceae</taxon>
        <taxon>Kushneria</taxon>
    </lineage>
</organism>
<dbReference type="Proteomes" id="UP000604243">
    <property type="component" value="Unassembled WGS sequence"/>
</dbReference>
<comment type="caution">
    <text evidence="1">The sequence shown here is derived from an EMBL/GenBank/DDBJ whole genome shotgun (WGS) entry which is preliminary data.</text>
</comment>
<proteinExistence type="predicted"/>